<dbReference type="GO" id="GO:0016787">
    <property type="term" value="F:hydrolase activity"/>
    <property type="evidence" value="ECO:0007669"/>
    <property type="project" value="UniProtKB-KW"/>
</dbReference>
<reference evidence="4 5" key="1">
    <citation type="submission" date="2023-08" db="EMBL/GenBank/DDBJ databases">
        <authorList>
            <person name="Folkvardsen B D."/>
            <person name="Norman A."/>
        </authorList>
    </citation>
    <scope>NUCLEOTIDE SEQUENCE [LARGE SCALE GENOMIC DNA]</scope>
    <source>
        <strain evidence="4 5">Mu0050</strain>
    </source>
</reference>
<keyword evidence="5" id="KW-1185">Reference proteome</keyword>
<feature type="region of interest" description="Disordered" evidence="2">
    <location>
        <begin position="477"/>
        <end position="565"/>
    </location>
</feature>
<comment type="similarity">
    <text evidence="1">Belongs to the Rv1128c/1148c/1588c/1702c/1945/3466 family.</text>
</comment>
<sequence length="601" mass="64956">MGRDAFSDRDTVLTCLAELEATHARLEQCSLDGFTGEELLAVLRRREVLARRAPVVDHRIVARLVADGNPGALGATTVAEALTEHLRISRGQARRRVTEAAQLGPRTSLTGQPLPPLLPTLAAAQAAGQIGPEHLDIARKAYAKIPAAVPADLRATAEADLAAMATRFGPAAFAKLAEHLLTVLDPDGDVTDRDRRAQRRARLGRQRPDGMSTLHALITPELRATLEPIFAKLAAPGMCNPADEHPCLTGTPTETHILADDRTPDQRHHDALTAMSRALLACGDLGQLNGLPVTVIVTTTLAELHTAAGEPEPAASATNTAAPQRKPLTGKALTAGGTILPISDLLRMASHAYHYLTIFDDTTGRPLWLGRTKRLATADQRIVLHARDHGCTRPGCTTAGYHTQVHHLRDWAHDGPTDINNLALACGPDNRMATTENWTTQLNNTGRVEWIPPPPLERGQPRTNPYHFIEDLIDYHHTNTAPLGSPPHTNSEPNAVSGADDNLTAHSRASDNLTDADPVNDNQAGDDDAAADPNPGSTDLDTPNDPLPEPDYFWDDGPLPGEPGYDELLEAHHRAYETMDLQALDPDYEHLPWVYLTSQKP</sequence>
<feature type="compositionally biased region" description="Polar residues" evidence="2">
    <location>
        <begin position="504"/>
        <end position="513"/>
    </location>
</feature>
<evidence type="ECO:0000256" key="2">
    <source>
        <dbReference type="SAM" id="MobiDB-lite"/>
    </source>
</evidence>
<dbReference type="EC" id="3.1.-.-" evidence="4"/>
<dbReference type="InterPro" id="IPR003870">
    <property type="entry name" value="DUF222"/>
</dbReference>
<proteinExistence type="inferred from homology"/>
<protein>
    <submittedName>
        <fullName evidence="4">HNH endonuclease signature motif containing protein</fullName>
        <ecNumber evidence="4">3.1.-.-</ecNumber>
    </submittedName>
</protein>
<feature type="region of interest" description="Disordered" evidence="2">
    <location>
        <begin position="445"/>
        <end position="464"/>
    </location>
</feature>
<feature type="compositionally biased region" description="Polar residues" evidence="2">
    <location>
        <begin position="478"/>
        <end position="494"/>
    </location>
</feature>
<keyword evidence="4" id="KW-0540">Nuclease</keyword>
<dbReference type="Proteomes" id="UP001190466">
    <property type="component" value="Chromosome"/>
</dbReference>
<evidence type="ECO:0000259" key="3">
    <source>
        <dbReference type="SMART" id="SM00507"/>
    </source>
</evidence>
<dbReference type="GO" id="GO:0004519">
    <property type="term" value="F:endonuclease activity"/>
    <property type="evidence" value="ECO:0007669"/>
    <property type="project" value="UniProtKB-KW"/>
</dbReference>
<keyword evidence="4" id="KW-0378">Hydrolase</keyword>
<dbReference type="Pfam" id="PF01844">
    <property type="entry name" value="HNH"/>
    <property type="match status" value="1"/>
</dbReference>
<dbReference type="InterPro" id="IPR002711">
    <property type="entry name" value="HNH"/>
</dbReference>
<dbReference type="InterPro" id="IPR003615">
    <property type="entry name" value="HNH_nuc"/>
</dbReference>
<dbReference type="SMART" id="SM00507">
    <property type="entry name" value="HNHc"/>
    <property type="match status" value="1"/>
</dbReference>
<gene>
    <name evidence="4" type="ORF">MU0050_000036</name>
</gene>
<dbReference type="Pfam" id="PF02720">
    <property type="entry name" value="DUF222"/>
    <property type="match status" value="1"/>
</dbReference>
<keyword evidence="4" id="KW-0255">Endonuclease</keyword>
<name>A0ABZ3JDE9_9MYCO</name>
<organism evidence="4 5">
    <name type="scientific">[Mycobacterium] wendilense</name>
    <dbReference type="NCBI Taxonomy" id="3064284"/>
    <lineage>
        <taxon>Bacteria</taxon>
        <taxon>Bacillati</taxon>
        <taxon>Actinomycetota</taxon>
        <taxon>Actinomycetes</taxon>
        <taxon>Mycobacteriales</taxon>
        <taxon>Mycobacteriaceae</taxon>
        <taxon>Mycolicibacter</taxon>
    </lineage>
</organism>
<evidence type="ECO:0000256" key="1">
    <source>
        <dbReference type="ARBA" id="ARBA00023450"/>
    </source>
</evidence>
<dbReference type="RefSeq" id="WP_316513497.1">
    <property type="nucleotide sequence ID" value="NZ_OY726395.1"/>
</dbReference>
<feature type="domain" description="HNH nuclease" evidence="3">
    <location>
        <begin position="379"/>
        <end position="431"/>
    </location>
</feature>
<evidence type="ECO:0000313" key="5">
    <source>
        <dbReference type="Proteomes" id="UP001190466"/>
    </source>
</evidence>
<dbReference type="EMBL" id="OY726395">
    <property type="protein sequence ID" value="CAJ1578344.1"/>
    <property type="molecule type" value="Genomic_DNA"/>
</dbReference>
<evidence type="ECO:0000313" key="4">
    <source>
        <dbReference type="EMBL" id="CAJ1578344.1"/>
    </source>
</evidence>
<accession>A0ABZ3JDE9</accession>
<dbReference type="CDD" id="cd00085">
    <property type="entry name" value="HNHc"/>
    <property type="match status" value="1"/>
</dbReference>